<name>A0ABV7LS29_9GAMM</name>
<feature type="compositionally biased region" description="Basic and acidic residues" evidence="1">
    <location>
        <begin position="185"/>
        <end position="195"/>
    </location>
</feature>
<feature type="region of interest" description="Disordered" evidence="1">
    <location>
        <begin position="131"/>
        <end position="195"/>
    </location>
</feature>
<keyword evidence="3" id="KW-1185">Reference proteome</keyword>
<dbReference type="EMBL" id="JBHRUG010000031">
    <property type="protein sequence ID" value="MFC3285273.1"/>
    <property type="molecule type" value="Genomic_DNA"/>
</dbReference>
<feature type="compositionally biased region" description="Basic residues" evidence="1">
    <location>
        <begin position="1"/>
        <end position="10"/>
    </location>
</feature>
<reference evidence="3" key="1">
    <citation type="journal article" date="2019" name="Int. J. Syst. Evol. Microbiol.">
        <title>The Global Catalogue of Microorganisms (GCM) 10K type strain sequencing project: providing services to taxonomists for standard genome sequencing and annotation.</title>
        <authorList>
            <consortium name="The Broad Institute Genomics Platform"/>
            <consortium name="The Broad Institute Genome Sequencing Center for Infectious Disease"/>
            <person name="Wu L."/>
            <person name="Ma J."/>
        </authorList>
    </citation>
    <scope>NUCLEOTIDE SEQUENCE [LARGE SCALE GENOMIC DNA]</scope>
    <source>
        <strain evidence="3">CECT 7698</strain>
    </source>
</reference>
<feature type="compositionally biased region" description="Acidic residues" evidence="1">
    <location>
        <begin position="137"/>
        <end position="146"/>
    </location>
</feature>
<evidence type="ECO:0000256" key="1">
    <source>
        <dbReference type="SAM" id="MobiDB-lite"/>
    </source>
</evidence>
<feature type="region of interest" description="Disordered" evidence="1">
    <location>
        <begin position="1"/>
        <end position="72"/>
    </location>
</feature>
<evidence type="ECO:0000313" key="2">
    <source>
        <dbReference type="EMBL" id="MFC3285273.1"/>
    </source>
</evidence>
<comment type="caution">
    <text evidence="2">The sequence shown here is derived from an EMBL/GenBank/DDBJ whole genome shotgun (WGS) entry which is preliminary data.</text>
</comment>
<gene>
    <name evidence="2" type="ORF">ACFOEV_16875</name>
</gene>
<proteinExistence type="predicted"/>
<dbReference type="RefSeq" id="WP_386776047.1">
    <property type="nucleotide sequence ID" value="NZ_JBHRUG010000031.1"/>
</dbReference>
<protein>
    <submittedName>
        <fullName evidence="2">DUF3306 domain-containing protein</fullName>
    </submittedName>
</protein>
<dbReference type="Pfam" id="PF11748">
    <property type="entry name" value="DUF3306"/>
    <property type="match status" value="1"/>
</dbReference>
<organism evidence="2 3">
    <name type="scientific">Litchfieldella rifensis</name>
    <dbReference type="NCBI Taxonomy" id="762643"/>
    <lineage>
        <taxon>Bacteria</taxon>
        <taxon>Pseudomonadati</taxon>
        <taxon>Pseudomonadota</taxon>
        <taxon>Gammaproteobacteria</taxon>
        <taxon>Oceanospirillales</taxon>
        <taxon>Halomonadaceae</taxon>
        <taxon>Litchfieldella</taxon>
    </lineage>
</organism>
<evidence type="ECO:0000313" key="3">
    <source>
        <dbReference type="Proteomes" id="UP001595579"/>
    </source>
</evidence>
<dbReference type="Proteomes" id="UP001595579">
    <property type="component" value="Unassembled WGS sequence"/>
</dbReference>
<sequence length="195" mass="21390">MSRLSRWSRRKLGEDSADNEEVAAPPVDAEMPDPGPDDIETPSAEDTAPPDPEPGSLDHTLPDPDTLPAGSDIKAFMAPGVSAGLRKRALRRLFAAERYGIRDGLNDYDHDYRQCLKPLTSEVAQRLRKWADRFDETETTETEPETVETKPGMEANDREATTASLDSDDEDHAGDAIEPASKAIADAKSRITSRD</sequence>
<accession>A0ABV7LS29</accession>
<dbReference type="InterPro" id="IPR021735">
    <property type="entry name" value="DUF3306"/>
</dbReference>